<dbReference type="Proteomes" id="UP000298416">
    <property type="component" value="Unassembled WGS sequence"/>
</dbReference>
<evidence type="ECO:0000313" key="1">
    <source>
        <dbReference type="EMBL" id="KAG6419093.1"/>
    </source>
</evidence>
<dbReference type="InterPro" id="IPR016024">
    <property type="entry name" value="ARM-type_fold"/>
</dbReference>
<reference evidence="1" key="2">
    <citation type="submission" date="2020-08" db="EMBL/GenBank/DDBJ databases">
        <title>Plant Genome Project.</title>
        <authorList>
            <person name="Zhang R.-G."/>
        </authorList>
    </citation>
    <scope>NUCLEOTIDE SEQUENCE</scope>
    <source>
        <strain evidence="1">Huo1</strain>
        <tissue evidence="1">Leaf</tissue>
    </source>
</reference>
<evidence type="ECO:0008006" key="3">
    <source>
        <dbReference type="Google" id="ProtNLM"/>
    </source>
</evidence>
<organism evidence="1">
    <name type="scientific">Salvia splendens</name>
    <name type="common">Scarlet sage</name>
    <dbReference type="NCBI Taxonomy" id="180675"/>
    <lineage>
        <taxon>Eukaryota</taxon>
        <taxon>Viridiplantae</taxon>
        <taxon>Streptophyta</taxon>
        <taxon>Embryophyta</taxon>
        <taxon>Tracheophyta</taxon>
        <taxon>Spermatophyta</taxon>
        <taxon>Magnoliopsida</taxon>
        <taxon>eudicotyledons</taxon>
        <taxon>Gunneridae</taxon>
        <taxon>Pentapetalae</taxon>
        <taxon>asterids</taxon>
        <taxon>lamiids</taxon>
        <taxon>Lamiales</taxon>
        <taxon>Lamiaceae</taxon>
        <taxon>Nepetoideae</taxon>
        <taxon>Mentheae</taxon>
        <taxon>Salviinae</taxon>
        <taxon>Salvia</taxon>
        <taxon>Salvia subgen. Calosphace</taxon>
        <taxon>core Calosphace</taxon>
    </lineage>
</organism>
<keyword evidence="2" id="KW-1185">Reference proteome</keyword>
<sequence length="194" mass="22094">MKQVIQTYSAAKTFPYILEGLRSRNNRTRIECADHVGFLLDNYGAEIIGQLKSLQIVASLTAERDGDTRKAALNTLAIGYKILGDDIWRYVGKLTEPQRSICTLVNRQAREMEKRKEGRPGEARAALRRSVRDNAYEFLTQLHCVFSAKEACSLNTFQPKFEPNLVTEKVDEQLIQVDIANICAYSRVYMEKVD</sequence>
<proteinExistence type="predicted"/>
<dbReference type="SUPFAM" id="SSF48371">
    <property type="entry name" value="ARM repeat"/>
    <property type="match status" value="1"/>
</dbReference>
<gene>
    <name evidence="1" type="ORF">SASPL_121302</name>
</gene>
<dbReference type="PANTHER" id="PTHR12609">
    <property type="entry name" value="MICROTUBULE ASSOCIATED PROTEIN XMAP215"/>
    <property type="match status" value="1"/>
</dbReference>
<reference evidence="1" key="1">
    <citation type="submission" date="2018-01" db="EMBL/GenBank/DDBJ databases">
        <authorList>
            <person name="Mao J.F."/>
        </authorList>
    </citation>
    <scope>NUCLEOTIDE SEQUENCE</scope>
    <source>
        <strain evidence="1">Huo1</strain>
        <tissue evidence="1">Leaf</tissue>
    </source>
</reference>
<dbReference type="AlphaFoldDB" id="A0A8X8XSA5"/>
<dbReference type="Gene3D" id="1.25.10.10">
    <property type="entry name" value="Leucine-rich Repeat Variant"/>
    <property type="match status" value="1"/>
</dbReference>
<accession>A0A8X8XSA5</accession>
<dbReference type="GO" id="GO:0046785">
    <property type="term" value="P:microtubule polymerization"/>
    <property type="evidence" value="ECO:0007669"/>
    <property type="project" value="InterPro"/>
</dbReference>
<evidence type="ECO:0000313" key="2">
    <source>
        <dbReference type="Proteomes" id="UP000298416"/>
    </source>
</evidence>
<dbReference type="EMBL" id="PNBA02000007">
    <property type="protein sequence ID" value="KAG6419093.1"/>
    <property type="molecule type" value="Genomic_DNA"/>
</dbReference>
<dbReference type="GO" id="GO:0051010">
    <property type="term" value="F:microtubule plus-end binding"/>
    <property type="evidence" value="ECO:0007669"/>
    <property type="project" value="InterPro"/>
</dbReference>
<name>A0A8X8XSA5_SALSN</name>
<dbReference type="InterPro" id="IPR011989">
    <property type="entry name" value="ARM-like"/>
</dbReference>
<dbReference type="GO" id="GO:0007051">
    <property type="term" value="P:spindle organization"/>
    <property type="evidence" value="ECO:0007669"/>
    <property type="project" value="InterPro"/>
</dbReference>
<dbReference type="GO" id="GO:0030951">
    <property type="term" value="P:establishment or maintenance of microtubule cytoskeleton polarity"/>
    <property type="evidence" value="ECO:0007669"/>
    <property type="project" value="InterPro"/>
</dbReference>
<dbReference type="GO" id="GO:0061863">
    <property type="term" value="F:microtubule plus end polymerase"/>
    <property type="evidence" value="ECO:0007669"/>
    <property type="project" value="InterPro"/>
</dbReference>
<protein>
    <recommendedName>
        <fullName evidence="3">Cytoskeleton-associated protein 5</fullName>
    </recommendedName>
</protein>
<comment type="caution">
    <text evidence="1">The sequence shown here is derived from an EMBL/GenBank/DDBJ whole genome shotgun (WGS) entry which is preliminary data.</text>
</comment>
<dbReference type="InterPro" id="IPR045110">
    <property type="entry name" value="XMAP215"/>
</dbReference>